<reference evidence="2" key="1">
    <citation type="submission" date="2014-09" db="EMBL/GenBank/DDBJ databases">
        <authorList>
            <person name="Magalhaes I.L.F."/>
            <person name="Oliveira U."/>
            <person name="Santos F.R."/>
            <person name="Vidigal T.H.D.A."/>
            <person name="Brescovit A.D."/>
            <person name="Santos A.J."/>
        </authorList>
    </citation>
    <scope>NUCLEOTIDE SEQUENCE</scope>
    <source>
        <tissue evidence="2">Shoot tissue taken approximately 20 cm above the soil surface</tissue>
    </source>
</reference>
<evidence type="ECO:0000256" key="1">
    <source>
        <dbReference type="SAM" id="MobiDB-lite"/>
    </source>
</evidence>
<feature type="compositionally biased region" description="Basic and acidic residues" evidence="1">
    <location>
        <begin position="13"/>
        <end position="22"/>
    </location>
</feature>
<feature type="region of interest" description="Disordered" evidence="1">
    <location>
        <begin position="1"/>
        <end position="22"/>
    </location>
</feature>
<organism evidence="2">
    <name type="scientific">Arundo donax</name>
    <name type="common">Giant reed</name>
    <name type="synonym">Donax arundinaceus</name>
    <dbReference type="NCBI Taxonomy" id="35708"/>
    <lineage>
        <taxon>Eukaryota</taxon>
        <taxon>Viridiplantae</taxon>
        <taxon>Streptophyta</taxon>
        <taxon>Embryophyta</taxon>
        <taxon>Tracheophyta</taxon>
        <taxon>Spermatophyta</taxon>
        <taxon>Magnoliopsida</taxon>
        <taxon>Liliopsida</taxon>
        <taxon>Poales</taxon>
        <taxon>Poaceae</taxon>
        <taxon>PACMAD clade</taxon>
        <taxon>Arundinoideae</taxon>
        <taxon>Arundineae</taxon>
        <taxon>Arundo</taxon>
    </lineage>
</organism>
<dbReference type="AlphaFoldDB" id="A0A0A9DVG1"/>
<reference evidence="2" key="2">
    <citation type="journal article" date="2015" name="Data Brief">
        <title>Shoot transcriptome of the giant reed, Arundo donax.</title>
        <authorList>
            <person name="Barrero R.A."/>
            <person name="Guerrero F.D."/>
            <person name="Moolhuijzen P."/>
            <person name="Goolsby J.A."/>
            <person name="Tidwell J."/>
            <person name="Bellgard S.E."/>
            <person name="Bellgard M.I."/>
        </authorList>
    </citation>
    <scope>NUCLEOTIDE SEQUENCE</scope>
    <source>
        <tissue evidence="2">Shoot tissue taken approximately 20 cm above the soil surface</tissue>
    </source>
</reference>
<accession>A0A0A9DVG1</accession>
<protein>
    <submittedName>
        <fullName evidence="2">Uncharacterized protein</fullName>
    </submittedName>
</protein>
<sequence>MALMKPVQLNDSSVRDATETPDHIETKCRDKHIGVVIETSY</sequence>
<name>A0A0A9DVG1_ARUDO</name>
<proteinExistence type="predicted"/>
<dbReference type="EMBL" id="GBRH01205341">
    <property type="protein sequence ID" value="JAD92554.1"/>
    <property type="molecule type" value="Transcribed_RNA"/>
</dbReference>
<evidence type="ECO:0000313" key="2">
    <source>
        <dbReference type="EMBL" id="JAD92554.1"/>
    </source>
</evidence>